<gene>
    <name evidence="6" type="ORF">G5714_001083</name>
</gene>
<feature type="domain" description="EGF-like" evidence="5">
    <location>
        <begin position="992"/>
        <end position="1032"/>
    </location>
</feature>
<feature type="compositionally biased region" description="Low complexity" evidence="2">
    <location>
        <begin position="696"/>
        <end position="707"/>
    </location>
</feature>
<keyword evidence="7" id="KW-1185">Reference proteome</keyword>
<keyword evidence="1" id="KW-0245">EGF-like domain</keyword>
<dbReference type="PROSITE" id="PS50026">
    <property type="entry name" value="EGF_3"/>
    <property type="match status" value="1"/>
</dbReference>
<organism evidence="6 7">
    <name type="scientific">Onychostoma macrolepis</name>
    <dbReference type="NCBI Taxonomy" id="369639"/>
    <lineage>
        <taxon>Eukaryota</taxon>
        <taxon>Metazoa</taxon>
        <taxon>Chordata</taxon>
        <taxon>Craniata</taxon>
        <taxon>Vertebrata</taxon>
        <taxon>Euteleostomi</taxon>
        <taxon>Actinopterygii</taxon>
        <taxon>Neopterygii</taxon>
        <taxon>Teleostei</taxon>
        <taxon>Ostariophysi</taxon>
        <taxon>Cypriniformes</taxon>
        <taxon>Cyprinidae</taxon>
        <taxon>Acrossocheilinae</taxon>
        <taxon>Onychostoma</taxon>
    </lineage>
</organism>
<feature type="region of interest" description="Disordered" evidence="2">
    <location>
        <begin position="457"/>
        <end position="482"/>
    </location>
</feature>
<dbReference type="AlphaFoldDB" id="A0A7J6DI81"/>
<keyword evidence="3" id="KW-1133">Transmembrane helix</keyword>
<evidence type="ECO:0000313" key="7">
    <source>
        <dbReference type="Proteomes" id="UP000579812"/>
    </source>
</evidence>
<keyword evidence="4" id="KW-0732">Signal</keyword>
<evidence type="ECO:0000256" key="1">
    <source>
        <dbReference type="PROSITE-ProRule" id="PRU00076"/>
    </source>
</evidence>
<keyword evidence="3" id="KW-0472">Membrane</keyword>
<keyword evidence="3" id="KW-0812">Transmembrane</keyword>
<dbReference type="InterPro" id="IPR000742">
    <property type="entry name" value="EGF"/>
</dbReference>
<comment type="caution">
    <text evidence="6">The sequence shown here is derived from an EMBL/GenBank/DDBJ whole genome shotgun (WGS) entry which is preliminary data.</text>
</comment>
<dbReference type="OrthoDB" id="10055523at2759"/>
<feature type="transmembrane region" description="Helical" evidence="3">
    <location>
        <begin position="1040"/>
        <end position="1063"/>
    </location>
</feature>
<feature type="signal peptide" evidence="4">
    <location>
        <begin position="1"/>
        <end position="19"/>
    </location>
</feature>
<feature type="compositionally biased region" description="Basic and acidic residues" evidence="2">
    <location>
        <begin position="398"/>
        <end position="413"/>
    </location>
</feature>
<proteinExistence type="predicted"/>
<feature type="region of interest" description="Disordered" evidence="2">
    <location>
        <begin position="396"/>
        <end position="423"/>
    </location>
</feature>
<evidence type="ECO:0000256" key="3">
    <source>
        <dbReference type="SAM" id="Phobius"/>
    </source>
</evidence>
<comment type="caution">
    <text evidence="1">Lacks conserved residue(s) required for the propagation of feature annotation.</text>
</comment>
<feature type="compositionally biased region" description="Polar residues" evidence="2">
    <location>
        <begin position="461"/>
        <end position="482"/>
    </location>
</feature>
<feature type="compositionally biased region" description="Polar residues" evidence="2">
    <location>
        <begin position="414"/>
        <end position="423"/>
    </location>
</feature>
<accession>A0A7J6DI81</accession>
<evidence type="ECO:0000313" key="6">
    <source>
        <dbReference type="EMBL" id="KAF4119032.1"/>
    </source>
</evidence>
<sequence length="1222" mass="134924">MRRFVYLFLFIFAPGNTLLNLNQDCGGKILGERSGSIRYSLHPNSLLFNRITSDGTEKLLDVICTWIIDAYENQTVWIEVISVGKGARIGIKFGNGNTLICEREERALFSGTGRTIIEWSLRRTDETTFATLHLRWNTSEDSHTLALIPYTHSDADPVSASPNGSNDVTYTPDIPVSSDAAHKTHALRGESIQQGGGVSDLDDKRRPLFPQEITNNGQETAGAWISDLALAGTHSYSDTQTSSALDTHMNTHTMLSNEPSLAQSEIQSPLVSVQTTHRQATDMAKTSALLTTNDVAHTELHRGSSQHIRTHAFTKIQPKTTKRDDPSSIFPTSRFMTASPHYIQPFDKTSKHFLSDSSYKSKATTVTLPNRDGFTISENVGTSQFDSILWSSNTMTDDNQRISSEMDKTDRSPRSTNADQNITNQTIYDDSVLTTTTPATVAKFPNVNQTHKLAFGDSDTAEYSRSPNEPPINVTTENEPTTSGEFMQSSYNTLMTPTLTSLEASTTHISHTIQSQHDTSTQETSSASVSISYRTSHNTNKISAFTTFPATILPDLTPTEIPSTPERNKDLSPSENDCLGLACTSYLPSTVQGKQESPITSPAISLSSPNVTSDLMVEDSTTVRFEDHTDLEELDVSPSQVQNTNTKSSMHTEFPIYTSTPQYSPTSSENTQSNVGFSDVTDISEMSSGQTEGRSHSSPTQTSTTSLKTTLGLTPFNDIHTNGFTARTIAPLSTSSLETTTPYISQVSTTVPTSTSVSTTTPHWETRETSVVHTPSITTPQMNPHATSTEMTSVQVQTDFPVHKPSTVRPPQHMTTSPYLIKTKAHTVSTQAVTQTSWIHSTASSFDRKWPHGRHYFIVKDQPAIIKEKTFQVLLQIVLEGDYAPSMRLLEVETFLQSLSGFQNQHVTWHSGPVLQTLVQFQTVEALSWLGRVESLLQEAGLNPLPKKGIRVGGVRVKNITVGGLQTDVCEWLFECPSGFQCVSSKGNATCTSVCHAEYCKHQGICVHRLGQQPVCQCPVGEDYWFMGQRCDLHMTRPRLVGMCFGVLVAVAAVMALLSYLIVRRFKSMLMQAKVEQTRSSYRRFNHFDELSARFWGRSWPGSEDSLDNPAFTRSDELLHLRALDRTCCYHDDTLSVVSTYHGSGTHLNTIYPHGSQYGWDLSNCSLADGVVDSGKASDLSVCSWPIEPIQWTPFPLLQQLNRSTTTVKASRPALTVKAWNL</sequence>
<name>A0A7J6DI81_9TELE</name>
<reference evidence="6 7" key="1">
    <citation type="submission" date="2020-04" db="EMBL/GenBank/DDBJ databases">
        <title>Chromosome-level genome assembly of a cyprinid fish Onychostoma macrolepis by integration of Nanopore Sequencing, Bionano and Hi-C technology.</title>
        <authorList>
            <person name="Wang D."/>
        </authorList>
    </citation>
    <scope>NUCLEOTIDE SEQUENCE [LARGE SCALE GENOMIC DNA]</scope>
    <source>
        <strain evidence="6">SWU-2019</strain>
        <tissue evidence="6">Muscle</tissue>
    </source>
</reference>
<dbReference type="EMBL" id="JAAMOB010000001">
    <property type="protein sequence ID" value="KAF4119032.1"/>
    <property type="molecule type" value="Genomic_DNA"/>
</dbReference>
<evidence type="ECO:0000256" key="2">
    <source>
        <dbReference type="SAM" id="MobiDB-lite"/>
    </source>
</evidence>
<protein>
    <recommendedName>
        <fullName evidence="5">EGF-like domain-containing protein</fullName>
    </recommendedName>
</protein>
<feature type="chain" id="PRO_5029479411" description="EGF-like domain-containing protein" evidence="4">
    <location>
        <begin position="20"/>
        <end position="1222"/>
    </location>
</feature>
<feature type="region of interest" description="Disordered" evidence="2">
    <location>
        <begin position="685"/>
        <end position="707"/>
    </location>
</feature>
<evidence type="ECO:0000256" key="4">
    <source>
        <dbReference type="SAM" id="SignalP"/>
    </source>
</evidence>
<dbReference type="Proteomes" id="UP000579812">
    <property type="component" value="Unassembled WGS sequence"/>
</dbReference>
<evidence type="ECO:0000259" key="5">
    <source>
        <dbReference type="PROSITE" id="PS50026"/>
    </source>
</evidence>